<dbReference type="PROSITE" id="PS51257">
    <property type="entry name" value="PROKAR_LIPOPROTEIN"/>
    <property type="match status" value="1"/>
</dbReference>
<keyword evidence="2 3" id="KW-0802">TPR repeat</keyword>
<dbReference type="Pfam" id="PF01535">
    <property type="entry name" value="PPR"/>
    <property type="match status" value="1"/>
</dbReference>
<feature type="repeat" description="TPR" evidence="3">
    <location>
        <begin position="603"/>
        <end position="636"/>
    </location>
</feature>
<dbReference type="InterPro" id="IPR014266">
    <property type="entry name" value="PEP-CTERM_TPR_PrsT"/>
</dbReference>
<dbReference type="InterPro" id="IPR011990">
    <property type="entry name" value="TPR-like_helical_dom_sf"/>
</dbReference>
<evidence type="ECO:0000313" key="5">
    <source>
        <dbReference type="Proteomes" id="UP001139353"/>
    </source>
</evidence>
<dbReference type="InterPro" id="IPR019734">
    <property type="entry name" value="TPR_rpt"/>
</dbReference>
<dbReference type="Pfam" id="PF13432">
    <property type="entry name" value="TPR_16"/>
    <property type="match status" value="3"/>
</dbReference>
<comment type="caution">
    <text evidence="4">The sequence shown here is derived from an EMBL/GenBank/DDBJ whole genome shotgun (WGS) entry which is preliminary data.</text>
</comment>
<evidence type="ECO:0000256" key="3">
    <source>
        <dbReference type="PROSITE-ProRule" id="PRU00339"/>
    </source>
</evidence>
<dbReference type="SUPFAM" id="SSF48452">
    <property type="entry name" value="TPR-like"/>
    <property type="match status" value="4"/>
</dbReference>
<name>A0A9X1YK59_9BURK</name>
<dbReference type="PANTHER" id="PTHR45586">
    <property type="entry name" value="TPR REPEAT-CONTAINING PROTEIN PA4667"/>
    <property type="match status" value="1"/>
</dbReference>
<reference evidence="4" key="1">
    <citation type="submission" date="2021-11" db="EMBL/GenBank/DDBJ databases">
        <title>BS-T2-15 a new species belonging to the Comamonadaceae family isolated from the soil of a French oak forest.</title>
        <authorList>
            <person name="Mieszkin S."/>
            <person name="Alain K."/>
        </authorList>
    </citation>
    <scope>NUCLEOTIDE SEQUENCE</scope>
    <source>
        <strain evidence="4">BS-T2-15</strain>
    </source>
</reference>
<accession>A0A9X1YK59</accession>
<dbReference type="EMBL" id="JAJLJH010000002">
    <property type="protein sequence ID" value="MCK9686380.1"/>
    <property type="molecule type" value="Genomic_DNA"/>
</dbReference>
<dbReference type="Pfam" id="PF14559">
    <property type="entry name" value="TPR_19"/>
    <property type="match status" value="4"/>
</dbReference>
<feature type="repeat" description="TPR" evidence="3">
    <location>
        <begin position="368"/>
        <end position="401"/>
    </location>
</feature>
<feature type="repeat" description="TPR" evidence="3">
    <location>
        <begin position="772"/>
        <end position="805"/>
    </location>
</feature>
<organism evidence="4 5">
    <name type="scientific">Scleromatobacter humisilvae</name>
    <dbReference type="NCBI Taxonomy" id="2897159"/>
    <lineage>
        <taxon>Bacteria</taxon>
        <taxon>Pseudomonadati</taxon>
        <taxon>Pseudomonadota</taxon>
        <taxon>Betaproteobacteria</taxon>
        <taxon>Burkholderiales</taxon>
        <taxon>Sphaerotilaceae</taxon>
        <taxon>Scleromatobacter</taxon>
    </lineage>
</organism>
<evidence type="ECO:0000256" key="2">
    <source>
        <dbReference type="ARBA" id="ARBA00022803"/>
    </source>
</evidence>
<evidence type="ECO:0000313" key="4">
    <source>
        <dbReference type="EMBL" id="MCK9686380.1"/>
    </source>
</evidence>
<dbReference type="NCBIfam" id="TIGR02917">
    <property type="entry name" value="PEP_TPR_lipo"/>
    <property type="match status" value="1"/>
</dbReference>
<sequence length="919" mass="98012">MKNKAAAATFAVLVASCLVGCGNKSPEAFIASAKASMAKKDDKTAIIQIKNALQADPNSGEARFLLGSMLLDQGYSEVADVELHKADALHYSPDLVVPKLAAVMLARGYYKKVIETYATTKLGQPASMADLQTSLAYAYAMQDQRDLSDAALKAALAAVPDFEPALIAQARFVARSGDPDGAIALAGKVLQRDPRNADALRLQGDVHMYLKSDPDQALADYRKALEIDPASTPVHLAILSILMSQHKTDEAETQLAQMRKVTGNTAQAIYIDALIAYARKNNEKAHQLTEQLLKVAPNSPSILLLAGGVELQSGSLVQAQTYLEHAVRLTPGSLTARRMLITAFLRSSQPEKALAALQPYEAKGSLPPELYSIAAEVYLQNGDLKTAEKYFDATAKQDPSDASARTSLALAHMIDGQAPQAFEELQGIAASDKGTTADSALISAYMKRGDYDSALHAIDALERKDPGRPVASDLRGRIQLAKNNPAEARRNFEKALALSPNYFPAVANLAALDVRDNKLADARKRLEAYSAANPKSGAALMALALLPGTSSDAAIGYLGKAIAANPSNPAPRILLSDLYLAQKNTRMAGTTAQDAVAAMPDQPELLQLLSRVQLQSGEANQAVATLAKAVQLEPHSPEALVRLADTQMQAGNKDDARESLHKALLLRPDLIEAQRKLMALDANLGNVADAQDIARTVQRQRPKEGVGFAMEGDLAASRKDWGKAVSAYRASLKLTPVTDVAVKLDSVLTASGAGAEAIKFEADWRAAHSGDATFLFHLGDVALGRKDYASAESSYAAVIKLQPSNAAAFNNLAWVASLQNKPAALEYARKANELAPDQPAFMDTLAVILGAAGQLDKAIELQKKAVAQLPANDDFKLDLARLYLKAGNKAEARVELDKLAALGNKFAGQAEVINLRKDL</sequence>
<feature type="repeat" description="TPR" evidence="3">
    <location>
        <begin position="637"/>
        <end position="670"/>
    </location>
</feature>
<dbReference type="AlphaFoldDB" id="A0A9X1YK59"/>
<dbReference type="InterPro" id="IPR051012">
    <property type="entry name" value="CellSynth/LPSAsmb/PSIAsmb"/>
</dbReference>
<proteinExistence type="predicted"/>
<dbReference type="PROSITE" id="PS50005">
    <property type="entry name" value="TPR"/>
    <property type="match status" value="5"/>
</dbReference>
<keyword evidence="5" id="KW-1185">Reference proteome</keyword>
<keyword evidence="1" id="KW-0677">Repeat</keyword>
<dbReference type="InterPro" id="IPR002885">
    <property type="entry name" value="PPR_rpt"/>
</dbReference>
<evidence type="ECO:0000256" key="1">
    <source>
        <dbReference type="ARBA" id="ARBA00022737"/>
    </source>
</evidence>
<dbReference type="SMART" id="SM00028">
    <property type="entry name" value="TPR"/>
    <property type="match status" value="15"/>
</dbReference>
<gene>
    <name evidence="4" type="primary">prsT</name>
    <name evidence="4" type="ORF">LPC04_11745</name>
</gene>
<dbReference type="Proteomes" id="UP001139353">
    <property type="component" value="Unassembled WGS sequence"/>
</dbReference>
<dbReference type="RefSeq" id="WP_275682403.1">
    <property type="nucleotide sequence ID" value="NZ_JAJLJH010000002.1"/>
</dbReference>
<feature type="repeat" description="TPR" evidence="3">
    <location>
        <begin position="469"/>
        <end position="502"/>
    </location>
</feature>
<dbReference type="PANTHER" id="PTHR45586:SF1">
    <property type="entry name" value="LIPOPOLYSACCHARIDE ASSEMBLY PROTEIN B"/>
    <property type="match status" value="1"/>
</dbReference>
<protein>
    <submittedName>
        <fullName evidence="4">PEP-CTERM system TPR-repeat protein PrsT</fullName>
    </submittedName>
</protein>
<dbReference type="Gene3D" id="1.25.40.10">
    <property type="entry name" value="Tetratricopeptide repeat domain"/>
    <property type="match status" value="4"/>
</dbReference>